<evidence type="ECO:0000313" key="2">
    <source>
        <dbReference type="EMBL" id="KNC74765.1"/>
    </source>
</evidence>
<feature type="compositionally biased region" description="Low complexity" evidence="1">
    <location>
        <begin position="69"/>
        <end position="78"/>
    </location>
</feature>
<accession>A0A0L0FDD9</accession>
<dbReference type="RefSeq" id="XP_014148667.1">
    <property type="nucleotide sequence ID" value="XM_014293192.1"/>
</dbReference>
<keyword evidence="3" id="KW-1185">Reference proteome</keyword>
<dbReference type="AlphaFoldDB" id="A0A0L0FDD9"/>
<dbReference type="EMBL" id="KQ244107">
    <property type="protein sequence ID" value="KNC74765.1"/>
    <property type="molecule type" value="Genomic_DNA"/>
</dbReference>
<feature type="non-terminal residue" evidence="2">
    <location>
        <position position="100"/>
    </location>
</feature>
<dbReference type="Proteomes" id="UP000054560">
    <property type="component" value="Unassembled WGS sequence"/>
</dbReference>
<sequence length="100" mass="10874">TQNVHNRANQTILRRTFLKREQGQQPHVTPTQQQEEARESDTAVISDLRADQGQSNTSEYVASAGLPPSASSERSSMSTADNHLAGGDSMTSDNNPRLPP</sequence>
<evidence type="ECO:0000256" key="1">
    <source>
        <dbReference type="SAM" id="MobiDB-lite"/>
    </source>
</evidence>
<organism evidence="2 3">
    <name type="scientific">Sphaeroforma arctica JP610</name>
    <dbReference type="NCBI Taxonomy" id="667725"/>
    <lineage>
        <taxon>Eukaryota</taxon>
        <taxon>Ichthyosporea</taxon>
        <taxon>Ichthyophonida</taxon>
        <taxon>Sphaeroforma</taxon>
    </lineage>
</organism>
<name>A0A0L0FDD9_9EUKA</name>
<feature type="non-terminal residue" evidence="2">
    <location>
        <position position="1"/>
    </location>
</feature>
<dbReference type="GeneID" id="25913200"/>
<feature type="region of interest" description="Disordered" evidence="1">
    <location>
        <begin position="1"/>
        <end position="100"/>
    </location>
</feature>
<evidence type="ECO:0000313" key="3">
    <source>
        <dbReference type="Proteomes" id="UP000054560"/>
    </source>
</evidence>
<feature type="compositionally biased region" description="Polar residues" evidence="1">
    <location>
        <begin position="23"/>
        <end position="34"/>
    </location>
</feature>
<feature type="compositionally biased region" description="Polar residues" evidence="1">
    <location>
        <begin position="1"/>
        <end position="13"/>
    </location>
</feature>
<reference evidence="2 3" key="1">
    <citation type="submission" date="2011-02" db="EMBL/GenBank/DDBJ databases">
        <title>The Genome Sequence of Sphaeroforma arctica JP610.</title>
        <authorList>
            <consortium name="The Broad Institute Genome Sequencing Platform"/>
            <person name="Russ C."/>
            <person name="Cuomo C."/>
            <person name="Young S.K."/>
            <person name="Zeng Q."/>
            <person name="Gargeya S."/>
            <person name="Alvarado L."/>
            <person name="Berlin A."/>
            <person name="Chapman S.B."/>
            <person name="Chen Z."/>
            <person name="Freedman E."/>
            <person name="Gellesch M."/>
            <person name="Goldberg J."/>
            <person name="Griggs A."/>
            <person name="Gujja S."/>
            <person name="Heilman E."/>
            <person name="Heiman D."/>
            <person name="Howarth C."/>
            <person name="Mehta T."/>
            <person name="Neiman D."/>
            <person name="Pearson M."/>
            <person name="Roberts A."/>
            <person name="Saif S."/>
            <person name="Shea T."/>
            <person name="Shenoy N."/>
            <person name="Sisk P."/>
            <person name="Stolte C."/>
            <person name="Sykes S."/>
            <person name="White J."/>
            <person name="Yandava C."/>
            <person name="Burger G."/>
            <person name="Gray M.W."/>
            <person name="Holland P.W.H."/>
            <person name="King N."/>
            <person name="Lang F.B.F."/>
            <person name="Roger A.J."/>
            <person name="Ruiz-Trillo I."/>
            <person name="Haas B."/>
            <person name="Nusbaum C."/>
            <person name="Birren B."/>
        </authorList>
    </citation>
    <scope>NUCLEOTIDE SEQUENCE [LARGE SCALE GENOMIC DNA]</scope>
    <source>
        <strain evidence="2 3">JP610</strain>
    </source>
</reference>
<proteinExistence type="predicted"/>
<feature type="compositionally biased region" description="Polar residues" evidence="1">
    <location>
        <begin position="89"/>
        <end position="100"/>
    </location>
</feature>
<protein>
    <submittedName>
        <fullName evidence="2">Uncharacterized protein</fullName>
    </submittedName>
</protein>
<gene>
    <name evidence="2" type="ORF">SARC_12696</name>
</gene>